<dbReference type="Proteomes" id="UP000821845">
    <property type="component" value="Chromosome 8"/>
</dbReference>
<sequence length="76" mass="7867">MDQLPSVQGRPLPLVVELPKADGRRTDAQPSPFLVGGRSAGYLLASPALTSRAGLPGYVGQGAPGLRLGAQLLLLY</sequence>
<evidence type="ECO:0000313" key="2">
    <source>
        <dbReference type="Proteomes" id="UP000821845"/>
    </source>
</evidence>
<protein>
    <submittedName>
        <fullName evidence="1">Uncharacterized protein</fullName>
    </submittedName>
</protein>
<name>A0ACB7RRI2_HYAAI</name>
<reference evidence="1" key="1">
    <citation type="submission" date="2020-05" db="EMBL/GenBank/DDBJ databases">
        <title>Large-scale comparative analyses of tick genomes elucidate their genetic diversity and vector capacities.</title>
        <authorList>
            <person name="Jia N."/>
            <person name="Wang J."/>
            <person name="Shi W."/>
            <person name="Du L."/>
            <person name="Sun Y."/>
            <person name="Zhan W."/>
            <person name="Jiang J."/>
            <person name="Wang Q."/>
            <person name="Zhang B."/>
            <person name="Ji P."/>
            <person name="Sakyi L.B."/>
            <person name="Cui X."/>
            <person name="Yuan T."/>
            <person name="Jiang B."/>
            <person name="Yang W."/>
            <person name="Lam T.T.-Y."/>
            <person name="Chang Q."/>
            <person name="Ding S."/>
            <person name="Wang X."/>
            <person name="Zhu J."/>
            <person name="Ruan X."/>
            <person name="Zhao L."/>
            <person name="Wei J."/>
            <person name="Que T."/>
            <person name="Du C."/>
            <person name="Cheng J."/>
            <person name="Dai P."/>
            <person name="Han X."/>
            <person name="Huang E."/>
            <person name="Gao Y."/>
            <person name="Liu J."/>
            <person name="Shao H."/>
            <person name="Ye R."/>
            <person name="Li L."/>
            <person name="Wei W."/>
            <person name="Wang X."/>
            <person name="Wang C."/>
            <person name="Yang T."/>
            <person name="Huo Q."/>
            <person name="Li W."/>
            <person name="Guo W."/>
            <person name="Chen H."/>
            <person name="Zhou L."/>
            <person name="Ni X."/>
            <person name="Tian J."/>
            <person name="Zhou Y."/>
            <person name="Sheng Y."/>
            <person name="Liu T."/>
            <person name="Pan Y."/>
            <person name="Xia L."/>
            <person name="Li J."/>
            <person name="Zhao F."/>
            <person name="Cao W."/>
        </authorList>
    </citation>
    <scope>NUCLEOTIDE SEQUENCE</scope>
    <source>
        <strain evidence="1">Hyas-2018</strain>
    </source>
</reference>
<dbReference type="EMBL" id="CM023488">
    <property type="protein sequence ID" value="KAH6924785.1"/>
    <property type="molecule type" value="Genomic_DNA"/>
</dbReference>
<evidence type="ECO:0000313" key="1">
    <source>
        <dbReference type="EMBL" id="KAH6924785.1"/>
    </source>
</evidence>
<organism evidence="1 2">
    <name type="scientific">Hyalomma asiaticum</name>
    <name type="common">Tick</name>
    <dbReference type="NCBI Taxonomy" id="266040"/>
    <lineage>
        <taxon>Eukaryota</taxon>
        <taxon>Metazoa</taxon>
        <taxon>Ecdysozoa</taxon>
        <taxon>Arthropoda</taxon>
        <taxon>Chelicerata</taxon>
        <taxon>Arachnida</taxon>
        <taxon>Acari</taxon>
        <taxon>Parasitiformes</taxon>
        <taxon>Ixodida</taxon>
        <taxon>Ixodoidea</taxon>
        <taxon>Ixodidae</taxon>
        <taxon>Hyalomminae</taxon>
        <taxon>Hyalomma</taxon>
    </lineage>
</organism>
<comment type="caution">
    <text evidence="1">The sequence shown here is derived from an EMBL/GenBank/DDBJ whole genome shotgun (WGS) entry which is preliminary data.</text>
</comment>
<accession>A0ACB7RRI2</accession>
<gene>
    <name evidence="1" type="ORF">HPB50_024711</name>
</gene>
<keyword evidence="2" id="KW-1185">Reference proteome</keyword>
<proteinExistence type="predicted"/>